<dbReference type="GO" id="GO:0016747">
    <property type="term" value="F:acyltransferase activity, transferring groups other than amino-acyl groups"/>
    <property type="evidence" value="ECO:0007669"/>
    <property type="project" value="InterPro"/>
</dbReference>
<accession>A0A1X7LM91</accession>
<feature type="domain" description="N-acetyltransferase" evidence="1">
    <location>
        <begin position="84"/>
        <end position="225"/>
    </location>
</feature>
<gene>
    <name evidence="2" type="ORF">SAMN06265784_10741</name>
</gene>
<evidence type="ECO:0000259" key="1">
    <source>
        <dbReference type="PROSITE" id="PS51186"/>
    </source>
</evidence>
<evidence type="ECO:0000313" key="2">
    <source>
        <dbReference type="EMBL" id="SMG54925.1"/>
    </source>
</evidence>
<protein>
    <submittedName>
        <fullName evidence="2">Acetyltransferase (GNAT) family protein</fullName>
    </submittedName>
</protein>
<organism evidence="2 3">
    <name type="scientific">Paraburkholderia susongensis</name>
    <dbReference type="NCBI Taxonomy" id="1515439"/>
    <lineage>
        <taxon>Bacteria</taxon>
        <taxon>Pseudomonadati</taxon>
        <taxon>Pseudomonadota</taxon>
        <taxon>Betaproteobacteria</taxon>
        <taxon>Burkholderiales</taxon>
        <taxon>Burkholderiaceae</taxon>
        <taxon>Paraburkholderia</taxon>
    </lineage>
</organism>
<reference evidence="3" key="1">
    <citation type="submission" date="2017-04" db="EMBL/GenBank/DDBJ databases">
        <authorList>
            <person name="Varghese N."/>
            <person name="Submissions S."/>
        </authorList>
    </citation>
    <scope>NUCLEOTIDE SEQUENCE [LARGE SCALE GENOMIC DNA]</scope>
    <source>
        <strain evidence="3">LMG 29540</strain>
    </source>
</reference>
<dbReference type="AlphaFoldDB" id="A0A1X7LM91"/>
<dbReference type="EMBL" id="FXAT01000007">
    <property type="protein sequence ID" value="SMG54925.1"/>
    <property type="molecule type" value="Genomic_DNA"/>
</dbReference>
<dbReference type="SUPFAM" id="SSF55729">
    <property type="entry name" value="Acyl-CoA N-acyltransferases (Nat)"/>
    <property type="match status" value="1"/>
</dbReference>
<dbReference type="Pfam" id="PF00583">
    <property type="entry name" value="Acetyltransf_1"/>
    <property type="match status" value="1"/>
</dbReference>
<keyword evidence="2" id="KW-0808">Transferase</keyword>
<dbReference type="InterPro" id="IPR016181">
    <property type="entry name" value="Acyl_CoA_acyltransferase"/>
</dbReference>
<dbReference type="Proteomes" id="UP000193228">
    <property type="component" value="Unassembled WGS sequence"/>
</dbReference>
<dbReference type="CDD" id="cd04301">
    <property type="entry name" value="NAT_SF"/>
    <property type="match status" value="1"/>
</dbReference>
<sequence>MGSVICRSMENSVGAQAHMQLREARGIGALIWRIDVTAGLVRCKRALPEKPCGATIHDNSSYPLSARRNIADMSAQLSASRPALILRPAQPDDEAFLLGLRKATMTEHLARAGEPTDDAAHRARLLHRYEVAQVICIDGAPAGLLKAYRGDAEWFVEQLQIAPALQGRGIGEQALRTILRAAAADALPVALHVLKGNPAKRLYDRLGFETVGEDEAQFHMRLAPRASAESEAE</sequence>
<dbReference type="PROSITE" id="PS51186">
    <property type="entry name" value="GNAT"/>
    <property type="match status" value="1"/>
</dbReference>
<name>A0A1X7LM91_9BURK</name>
<keyword evidence="3" id="KW-1185">Reference proteome</keyword>
<dbReference type="STRING" id="1515439.SAMN06265784_10741"/>
<evidence type="ECO:0000313" key="3">
    <source>
        <dbReference type="Proteomes" id="UP000193228"/>
    </source>
</evidence>
<dbReference type="InterPro" id="IPR000182">
    <property type="entry name" value="GNAT_dom"/>
</dbReference>
<dbReference type="Gene3D" id="3.40.630.30">
    <property type="match status" value="1"/>
</dbReference>
<proteinExistence type="predicted"/>